<feature type="compositionally biased region" description="Basic and acidic residues" evidence="14">
    <location>
        <begin position="360"/>
        <end position="370"/>
    </location>
</feature>
<dbReference type="PROSITE" id="PS50304">
    <property type="entry name" value="TUDOR"/>
    <property type="match status" value="1"/>
</dbReference>
<dbReference type="eggNOG" id="KOG3683">
    <property type="taxonomic scope" value="Eukaryota"/>
</dbReference>
<feature type="region of interest" description="Disordered" evidence="14">
    <location>
        <begin position="254"/>
        <end position="416"/>
    </location>
</feature>
<comment type="subcellular location">
    <subcellularLocation>
        <location evidence="1">Nucleus speckle</location>
    </subcellularLocation>
    <subcellularLocation>
        <location evidence="2">Nucleus</location>
        <location evidence="2">Cajal body</location>
    </subcellularLocation>
</comment>
<dbReference type="PROSITE" id="PS50030">
    <property type="entry name" value="UBA"/>
    <property type="match status" value="1"/>
</dbReference>
<dbReference type="STRING" id="13249.T1HAC5"/>
<dbReference type="Pfam" id="PF08585">
    <property type="entry name" value="RMI1_N_C"/>
    <property type="match status" value="1"/>
</dbReference>
<keyword evidence="16" id="KW-1185">Reference proteome</keyword>
<dbReference type="PANTHER" id="PTHR13681">
    <property type="entry name" value="SURVIVAL OF MOTOR NEURON-RELATED-SPLICING FACTOR 30-RELATED"/>
    <property type="match status" value="1"/>
</dbReference>
<dbReference type="HOGENOM" id="CLU_026041_0_0_1"/>
<dbReference type="InterPro" id="IPR042470">
    <property type="entry name" value="RMI1_N_C_sf"/>
</dbReference>
<keyword evidence="7" id="KW-0156">Chromatin regulator</keyword>
<evidence type="ECO:0000256" key="12">
    <source>
        <dbReference type="ARBA" id="ARBA00041083"/>
    </source>
</evidence>
<evidence type="ECO:0000256" key="1">
    <source>
        <dbReference type="ARBA" id="ARBA00004324"/>
    </source>
</evidence>
<feature type="compositionally biased region" description="Basic and acidic residues" evidence="14">
    <location>
        <begin position="302"/>
        <end position="323"/>
    </location>
</feature>
<evidence type="ECO:0000256" key="3">
    <source>
        <dbReference type="ARBA" id="ARBA00005371"/>
    </source>
</evidence>
<dbReference type="Gene3D" id="2.40.50.770">
    <property type="entry name" value="RecQ-mediated genome instability protein Rmi1, C-terminal domain"/>
    <property type="match status" value="1"/>
</dbReference>
<feature type="compositionally biased region" description="Basic and acidic residues" evidence="14">
    <location>
        <begin position="391"/>
        <end position="410"/>
    </location>
</feature>
<keyword evidence="5" id="KW-0507">mRNA processing</keyword>
<dbReference type="InterPro" id="IPR013894">
    <property type="entry name" value="RMI1_OB"/>
</dbReference>
<dbReference type="Pfam" id="PF06003">
    <property type="entry name" value="SMN_Tudor"/>
    <property type="match status" value="1"/>
</dbReference>
<feature type="compositionally biased region" description="Basic and acidic residues" evidence="14">
    <location>
        <begin position="264"/>
        <end position="289"/>
    </location>
</feature>
<evidence type="ECO:0000256" key="4">
    <source>
        <dbReference type="ARBA" id="ARBA00013421"/>
    </source>
</evidence>
<dbReference type="GO" id="GO:0005681">
    <property type="term" value="C:spliceosomal complex"/>
    <property type="evidence" value="ECO:0007669"/>
    <property type="project" value="UniProtKB-KW"/>
</dbReference>
<evidence type="ECO:0000256" key="5">
    <source>
        <dbReference type="ARBA" id="ARBA00022664"/>
    </source>
</evidence>
<dbReference type="GO" id="GO:0003723">
    <property type="term" value="F:RNA binding"/>
    <property type="evidence" value="ECO:0007669"/>
    <property type="project" value="InterPro"/>
</dbReference>
<dbReference type="GO" id="GO:0015030">
    <property type="term" value="C:Cajal body"/>
    <property type="evidence" value="ECO:0007669"/>
    <property type="project" value="UniProtKB-SubCell"/>
</dbReference>
<dbReference type="InterPro" id="IPR010304">
    <property type="entry name" value="SMN_Tudor"/>
</dbReference>
<reference evidence="15" key="1">
    <citation type="submission" date="2015-05" db="UniProtKB">
        <authorList>
            <consortium name="EnsemblMetazoa"/>
        </authorList>
    </citation>
    <scope>IDENTIFICATION</scope>
</reference>
<dbReference type="InParanoid" id="T1HAC5"/>
<dbReference type="SMART" id="SM00333">
    <property type="entry name" value="TUDOR"/>
    <property type="match status" value="1"/>
</dbReference>
<keyword evidence="8" id="KW-0508">mRNA splicing</keyword>
<dbReference type="InterPro" id="IPR015940">
    <property type="entry name" value="UBA"/>
</dbReference>
<protein>
    <recommendedName>
        <fullName evidence="12">Survival of motor neuron-related-splicing factor 30</fullName>
    </recommendedName>
    <alternativeName>
        <fullName evidence="13">Survival motor neuron domain-containing protein 1</fullName>
    </alternativeName>
    <alternativeName>
        <fullName evidence="4">Tudor domain-containing protein 3</fullName>
    </alternativeName>
</protein>
<feature type="compositionally biased region" description="Polar residues" evidence="14">
    <location>
        <begin position="372"/>
        <end position="390"/>
    </location>
</feature>
<keyword evidence="6" id="KW-0747">Spliceosome</keyword>
<dbReference type="VEuPathDB" id="VectorBase:RPRC000980"/>
<evidence type="ECO:0000313" key="15">
    <source>
        <dbReference type="EnsemblMetazoa" id="RPRC000980-PA"/>
    </source>
</evidence>
<evidence type="ECO:0000256" key="2">
    <source>
        <dbReference type="ARBA" id="ARBA00004408"/>
    </source>
</evidence>
<dbReference type="GO" id="GO:0008380">
    <property type="term" value="P:RNA splicing"/>
    <property type="evidence" value="ECO:0007669"/>
    <property type="project" value="UniProtKB-KW"/>
</dbReference>
<dbReference type="OMA" id="SAPKYEY"/>
<dbReference type="FunCoup" id="T1HAC5">
    <property type="interactions" value="1336"/>
</dbReference>
<feature type="compositionally biased region" description="Polar residues" evidence="14">
    <location>
        <begin position="550"/>
        <end position="559"/>
    </location>
</feature>
<feature type="compositionally biased region" description="Polar residues" evidence="14">
    <location>
        <begin position="526"/>
        <end position="538"/>
    </location>
</feature>
<dbReference type="InterPro" id="IPR009060">
    <property type="entry name" value="UBA-like_sf"/>
</dbReference>
<dbReference type="SUPFAM" id="SSF63748">
    <property type="entry name" value="Tudor/PWWP/MBT"/>
    <property type="match status" value="1"/>
</dbReference>
<evidence type="ECO:0000256" key="6">
    <source>
        <dbReference type="ARBA" id="ARBA00022728"/>
    </source>
</evidence>
<dbReference type="EMBL" id="ACPB03014181">
    <property type="status" value="NOT_ANNOTATED_CDS"/>
    <property type="molecule type" value="Genomic_DNA"/>
</dbReference>
<proteinExistence type="inferred from homology"/>
<dbReference type="Proteomes" id="UP000015103">
    <property type="component" value="Unassembled WGS sequence"/>
</dbReference>
<evidence type="ECO:0000256" key="9">
    <source>
        <dbReference type="ARBA" id="ARBA00023242"/>
    </source>
</evidence>
<keyword evidence="9" id="KW-0539">Nucleus</keyword>
<dbReference type="InterPro" id="IPR002999">
    <property type="entry name" value="Tudor"/>
</dbReference>
<dbReference type="GO" id="GO:0006325">
    <property type="term" value="P:chromatin organization"/>
    <property type="evidence" value="ECO:0007669"/>
    <property type="project" value="UniProtKB-KW"/>
</dbReference>
<feature type="region of interest" description="Disordered" evidence="14">
    <location>
        <begin position="173"/>
        <end position="195"/>
    </location>
</feature>
<evidence type="ECO:0000256" key="14">
    <source>
        <dbReference type="SAM" id="MobiDB-lite"/>
    </source>
</evidence>
<feature type="compositionally biased region" description="Polar residues" evidence="14">
    <location>
        <begin position="324"/>
        <end position="344"/>
    </location>
</feature>
<organism evidence="15 16">
    <name type="scientific">Rhodnius prolixus</name>
    <name type="common">Triatomid bug</name>
    <dbReference type="NCBI Taxonomy" id="13249"/>
    <lineage>
        <taxon>Eukaryota</taxon>
        <taxon>Metazoa</taxon>
        <taxon>Ecdysozoa</taxon>
        <taxon>Arthropoda</taxon>
        <taxon>Hexapoda</taxon>
        <taxon>Insecta</taxon>
        <taxon>Pterygota</taxon>
        <taxon>Neoptera</taxon>
        <taxon>Paraneoptera</taxon>
        <taxon>Hemiptera</taxon>
        <taxon>Heteroptera</taxon>
        <taxon>Panheteroptera</taxon>
        <taxon>Cimicomorpha</taxon>
        <taxon>Reduviidae</taxon>
        <taxon>Triatominae</taxon>
        <taxon>Rhodnius</taxon>
    </lineage>
</organism>
<comment type="function">
    <text evidence="10">Scaffolding protein that specifically recognizes and binds dimethylarginine-containing proteins. Plays a role in the regulation of translation of target mRNAs by binding Arg/Gly-rich motifs (GAR) in dimethylarginine-containing proteins. In nucleus, acts as a coactivator: recognizes and binds asymmetric dimethylation on the core histone tails associated with transcriptional activation (H3R17me2a and H4R3me2a) and recruits proteins at these arginine-methylated loci. In cytoplasm, acts as an antiviral factor that participates in the assembly of stress granules together with G3BP1.</text>
</comment>
<name>T1HAC5_RHOPR</name>
<dbReference type="GO" id="GO:0016607">
    <property type="term" value="C:nuclear speck"/>
    <property type="evidence" value="ECO:0007669"/>
    <property type="project" value="UniProtKB-SubCell"/>
</dbReference>
<evidence type="ECO:0000256" key="11">
    <source>
        <dbReference type="ARBA" id="ARBA00037618"/>
    </source>
</evidence>
<evidence type="ECO:0000256" key="7">
    <source>
        <dbReference type="ARBA" id="ARBA00022853"/>
    </source>
</evidence>
<dbReference type="Gene3D" id="2.30.30.140">
    <property type="match status" value="1"/>
</dbReference>
<comment type="function">
    <text evidence="11">Involved in spliceosome assembly.</text>
</comment>
<dbReference type="SUPFAM" id="SSF46934">
    <property type="entry name" value="UBA-like"/>
    <property type="match status" value="1"/>
</dbReference>
<feature type="compositionally biased region" description="Basic and acidic residues" evidence="14">
    <location>
        <begin position="177"/>
        <end position="195"/>
    </location>
</feature>
<accession>T1HAC5</accession>
<comment type="similarity">
    <text evidence="3">Belongs to the SMN family.</text>
</comment>
<evidence type="ECO:0000256" key="13">
    <source>
        <dbReference type="ARBA" id="ARBA00042567"/>
    </source>
</evidence>
<sequence length="586" mass="65983">METLKEKLNSDGWLLCEDGFKIITEEGKIMDKSTVEKKALNISGNIIVQIQKIRNISAPKSNEESQGAPRLLKLILSDGSQSCTALEISPLPFISLNTPPGTKLRLKGEITVTSGMLHLNTGNVELLGGIVSTLVEKWTMNRNLAKHTRGRVGMEGGPPPWVPFGEKVSNASNLTDKNFKSLDDGGKENKEDNEFEAQRRDAIAEAGKGCTRKVFGGGTKPLLDKNVQAIMDKGFSLQVAENALRQNRNNVDRALRCLQRKTGKGGDDKEKNEKEGGRGGRRKNEEETGPKPSGRVVLFQFLEDKIPFPDKDKNKEKEWEPTHNKVNNDGSSSYRQKWNNQPAQERNRGRDKVTFSSSSTEKKSRDDRGGNSRWQSNNQNQKPPRFQNQYRKNEQASTEHFEQFGSRDDGNAMSNMNSDNYFSTKSCVNNIQQFNGFRNSFKLDTFGNRNNNSLNKTDKYRWKVGDKCMAKYWEDNMYYNAEVTGISKKTCVVRFLHYGNFEEVLQDDCIPVAEDMSGNIHDNESNTHFNSANKNNLSGAVDFRRGPRSFSKQEGSNASMAGRRTAQRYSMPVYLPPPGRTQSNNK</sequence>
<evidence type="ECO:0000313" key="16">
    <source>
        <dbReference type="Proteomes" id="UP000015103"/>
    </source>
</evidence>
<dbReference type="GO" id="GO:0005737">
    <property type="term" value="C:cytoplasm"/>
    <property type="evidence" value="ECO:0007669"/>
    <property type="project" value="InterPro"/>
</dbReference>
<dbReference type="EnsemblMetazoa" id="RPRC000980-RA">
    <property type="protein sequence ID" value="RPRC000980-PA"/>
    <property type="gene ID" value="RPRC000980"/>
</dbReference>
<dbReference type="PANTHER" id="PTHR13681:SF24">
    <property type="entry name" value="TUDOR DOMAIN-CONTAINING PROTEIN 3"/>
    <property type="match status" value="1"/>
</dbReference>
<evidence type="ECO:0000256" key="10">
    <source>
        <dbReference type="ARBA" id="ARBA00035105"/>
    </source>
</evidence>
<dbReference type="Gene3D" id="1.10.8.10">
    <property type="entry name" value="DNA helicase RuvA subunit, C-terminal domain"/>
    <property type="match status" value="1"/>
</dbReference>
<dbReference type="AlphaFoldDB" id="T1HAC5"/>
<evidence type="ECO:0000256" key="8">
    <source>
        <dbReference type="ARBA" id="ARBA00023187"/>
    </source>
</evidence>
<dbReference type="SMART" id="SM00165">
    <property type="entry name" value="UBA"/>
    <property type="match status" value="1"/>
</dbReference>
<dbReference type="GO" id="GO:0006397">
    <property type="term" value="P:mRNA processing"/>
    <property type="evidence" value="ECO:0007669"/>
    <property type="project" value="UniProtKB-KW"/>
</dbReference>
<feature type="region of interest" description="Disordered" evidence="14">
    <location>
        <begin position="521"/>
        <end position="586"/>
    </location>
</feature>